<dbReference type="Gene3D" id="1.10.443.10">
    <property type="entry name" value="Intergrase catalytic core"/>
    <property type="match status" value="1"/>
</dbReference>
<comment type="caution">
    <text evidence="7">The sequence shown here is derived from an EMBL/GenBank/DDBJ whole genome shotgun (WGS) entry which is preliminary data.</text>
</comment>
<dbReference type="InterPro" id="IPR013762">
    <property type="entry name" value="Integrase-like_cat_sf"/>
</dbReference>
<dbReference type="Gene3D" id="1.10.150.130">
    <property type="match status" value="1"/>
</dbReference>
<dbReference type="InterPro" id="IPR038488">
    <property type="entry name" value="Integrase_DNA-bd_sf"/>
</dbReference>
<dbReference type="Pfam" id="PF13356">
    <property type="entry name" value="Arm-DNA-bind_3"/>
    <property type="match status" value="1"/>
</dbReference>
<evidence type="ECO:0000256" key="2">
    <source>
        <dbReference type="ARBA" id="ARBA00022908"/>
    </source>
</evidence>
<dbReference type="InterPro" id="IPR010998">
    <property type="entry name" value="Integrase_recombinase_N"/>
</dbReference>
<gene>
    <name evidence="7" type="ORF">N5C32_14470</name>
</gene>
<dbReference type="PROSITE" id="PS51898">
    <property type="entry name" value="TYR_RECOMBINASE"/>
    <property type="match status" value="1"/>
</dbReference>
<evidence type="ECO:0000313" key="7">
    <source>
        <dbReference type="EMBL" id="MDH1237240.1"/>
    </source>
</evidence>
<dbReference type="Pfam" id="PF22022">
    <property type="entry name" value="Phage_int_M"/>
    <property type="match status" value="1"/>
</dbReference>
<evidence type="ECO:0000256" key="1">
    <source>
        <dbReference type="ARBA" id="ARBA00008857"/>
    </source>
</evidence>
<evidence type="ECO:0000259" key="6">
    <source>
        <dbReference type="PROSITE" id="PS51898"/>
    </source>
</evidence>
<reference evidence="7" key="1">
    <citation type="submission" date="2022-09" db="EMBL/GenBank/DDBJ databases">
        <title>Intensive care unit water sources are persistently colonized with multi-drug resistant bacteria and are the site of extensive horizontal gene transfer of antibiotic resistance genes.</title>
        <authorList>
            <person name="Diorio-Toth L."/>
        </authorList>
    </citation>
    <scope>NUCLEOTIDE SEQUENCE</scope>
    <source>
        <strain evidence="7">GD03947</strain>
    </source>
</reference>
<dbReference type="SUPFAM" id="SSF56349">
    <property type="entry name" value="DNA breaking-rejoining enzymes"/>
    <property type="match status" value="1"/>
</dbReference>
<dbReference type="Proteomes" id="UP001158500">
    <property type="component" value="Unassembled WGS sequence"/>
</dbReference>
<dbReference type="PANTHER" id="PTHR30629:SF2">
    <property type="entry name" value="PROPHAGE INTEGRASE INTS-RELATED"/>
    <property type="match status" value="1"/>
</dbReference>
<dbReference type="GO" id="GO:0015074">
    <property type="term" value="P:DNA integration"/>
    <property type="evidence" value="ECO:0007669"/>
    <property type="project" value="UniProtKB-KW"/>
</dbReference>
<feature type="region of interest" description="Disordered" evidence="5">
    <location>
        <begin position="1"/>
        <end position="22"/>
    </location>
</feature>
<evidence type="ECO:0000313" key="8">
    <source>
        <dbReference type="Proteomes" id="UP001158500"/>
    </source>
</evidence>
<keyword evidence="3" id="KW-0238">DNA-binding</keyword>
<dbReference type="Gene3D" id="3.30.160.390">
    <property type="entry name" value="Integrase, DNA-binding domain"/>
    <property type="match status" value="1"/>
</dbReference>
<dbReference type="InterPro" id="IPR002104">
    <property type="entry name" value="Integrase_catalytic"/>
</dbReference>
<dbReference type="EMBL" id="JAOCAE010000009">
    <property type="protein sequence ID" value="MDH1237240.1"/>
    <property type="molecule type" value="Genomic_DNA"/>
</dbReference>
<proteinExistence type="inferred from homology"/>
<sequence length="410" mass="47449">MALSDSWLKAHHKKPHETAIEKADGEGLGVRVSATGKIVFQMRYRFGGKPARLDLGTYPLLSLREARTEHQRLRTELEKGRDPRHVRTAERNEFAQVWTNEQLYREWHTNYCVENKLQADDYLRSFEIHVFPKLGKLPADQTTAHQWLTLIEAVADNTPSIAERILQTTKQMQKWAHRRGLMKTKPLIDVSVAEDLMIQKEPAGRALSEEEIRLFWYGVEASRMAPGTKIFLKLLLLFGCRGVELRELDPVKDLDMEAGVWTVPPEKNKVRKRVRRGIYRPIIQEIRPLIDEAKRHSRSSHLLFTQEKAPKPLEVNATLSMPASVMRNVKRVYGVEMKHWSLYDLRKTARTNFSTLTDVHVAEVMLGHALQGMQGVYDRHLYIEEQRKAYKAWYDRVMAVVSTPPKAKEA</sequence>
<feature type="domain" description="Tyr recombinase" evidence="6">
    <location>
        <begin position="202"/>
        <end position="391"/>
    </location>
</feature>
<dbReference type="InterPro" id="IPR050808">
    <property type="entry name" value="Phage_Integrase"/>
</dbReference>
<evidence type="ECO:0000256" key="5">
    <source>
        <dbReference type="SAM" id="MobiDB-lite"/>
    </source>
</evidence>
<dbReference type="InterPro" id="IPR011010">
    <property type="entry name" value="DNA_brk_join_enz"/>
</dbReference>
<protein>
    <submittedName>
        <fullName evidence="7">Integrase family protein</fullName>
    </submittedName>
</protein>
<dbReference type="InterPro" id="IPR025166">
    <property type="entry name" value="Integrase_DNA_bind_dom"/>
</dbReference>
<dbReference type="Pfam" id="PF00589">
    <property type="entry name" value="Phage_integrase"/>
    <property type="match status" value="1"/>
</dbReference>
<dbReference type="GO" id="GO:0006310">
    <property type="term" value="P:DNA recombination"/>
    <property type="evidence" value="ECO:0007669"/>
    <property type="project" value="UniProtKB-KW"/>
</dbReference>
<comment type="similarity">
    <text evidence="1">Belongs to the 'phage' integrase family.</text>
</comment>
<accession>A0AA42THF0</accession>
<evidence type="ECO:0000256" key="4">
    <source>
        <dbReference type="ARBA" id="ARBA00023172"/>
    </source>
</evidence>
<organism evidence="7 8">
    <name type="scientific">Stutzerimonas stutzeri</name>
    <name type="common">Pseudomonas stutzeri</name>
    <dbReference type="NCBI Taxonomy" id="316"/>
    <lineage>
        <taxon>Bacteria</taxon>
        <taxon>Pseudomonadati</taxon>
        <taxon>Pseudomonadota</taxon>
        <taxon>Gammaproteobacteria</taxon>
        <taxon>Pseudomonadales</taxon>
        <taxon>Pseudomonadaceae</taxon>
        <taxon>Stutzerimonas</taxon>
    </lineage>
</organism>
<dbReference type="GO" id="GO:0003677">
    <property type="term" value="F:DNA binding"/>
    <property type="evidence" value="ECO:0007669"/>
    <property type="project" value="UniProtKB-KW"/>
</dbReference>
<dbReference type="PANTHER" id="PTHR30629">
    <property type="entry name" value="PROPHAGE INTEGRASE"/>
    <property type="match status" value="1"/>
</dbReference>
<dbReference type="InterPro" id="IPR053876">
    <property type="entry name" value="Phage_int_M"/>
</dbReference>
<evidence type="ECO:0000256" key="3">
    <source>
        <dbReference type="ARBA" id="ARBA00023125"/>
    </source>
</evidence>
<dbReference type="AlphaFoldDB" id="A0AA42THF0"/>
<keyword evidence="2" id="KW-0229">DNA integration</keyword>
<dbReference type="RefSeq" id="WP_279641619.1">
    <property type="nucleotide sequence ID" value="NZ_JAOCAE010000009.1"/>
</dbReference>
<keyword evidence="4" id="KW-0233">DNA recombination</keyword>
<name>A0AA42THF0_STUST</name>